<protein>
    <submittedName>
        <fullName evidence="2">Uncharacterized protein</fullName>
    </submittedName>
</protein>
<dbReference type="AlphaFoldDB" id="A0A3A9Y8E4"/>
<gene>
    <name evidence="2" type="ORF">D7044_09260</name>
    <name evidence="1" type="ORF">D7147_05290</name>
</gene>
<dbReference type="EMBL" id="RAZT01000004">
    <property type="protein sequence ID" value="RKN33890.1"/>
    <property type="molecule type" value="Genomic_DNA"/>
</dbReference>
<evidence type="ECO:0000313" key="2">
    <source>
        <dbReference type="EMBL" id="RKN33890.1"/>
    </source>
</evidence>
<keyword evidence="3" id="KW-1185">Reference proteome</keyword>
<proteinExistence type="predicted"/>
<evidence type="ECO:0000313" key="1">
    <source>
        <dbReference type="EMBL" id="RKN22129.1"/>
    </source>
</evidence>
<evidence type="ECO:0000313" key="4">
    <source>
        <dbReference type="Proteomes" id="UP000275865"/>
    </source>
</evidence>
<comment type="caution">
    <text evidence="2">The sequence shown here is derived from an EMBL/GenBank/DDBJ whole genome shotgun (WGS) entry which is preliminary data.</text>
</comment>
<organism evidence="2 4">
    <name type="scientific">Micromonospora musae</name>
    <dbReference type="NCBI Taxonomy" id="1894970"/>
    <lineage>
        <taxon>Bacteria</taxon>
        <taxon>Bacillati</taxon>
        <taxon>Actinomycetota</taxon>
        <taxon>Actinomycetes</taxon>
        <taxon>Micromonosporales</taxon>
        <taxon>Micromonosporaceae</taxon>
        <taxon>Micromonospora</taxon>
    </lineage>
</organism>
<reference evidence="3 4" key="1">
    <citation type="submission" date="2018-09" db="EMBL/GenBank/DDBJ databases">
        <title>Micromonospora sp. nov. MS1-9, isolated from a root of Musa sp.</title>
        <authorList>
            <person name="Kuncharoen N."/>
            <person name="Kudo T."/>
            <person name="Ohkuma M."/>
            <person name="Yuki M."/>
            <person name="Tanasupawat S."/>
        </authorList>
    </citation>
    <scope>NUCLEOTIDE SEQUENCE [LARGE SCALE GENOMIC DNA]</scope>
    <source>
        <strain evidence="2 4">MS1-9</strain>
        <strain evidence="1 3">NGC1-4</strain>
    </source>
</reference>
<name>A0A3A9Y8E4_9ACTN</name>
<sequence length="138" mass="15178">MRRAEVWNLYVVDIDLDVSDRGPLESLPAMRQRVTSRMLRRCGVSGDWPNMVDGSLNALQNDRVTAGDVCAEDSRLGNHVHVSPQFATRVVRLSSIEPRANDIKLIGSDDDGVGYSLGFRPRAMALRVQSASLPDEAA</sequence>
<dbReference type="Proteomes" id="UP000275865">
    <property type="component" value="Unassembled WGS sequence"/>
</dbReference>
<dbReference type="EMBL" id="RAZS01000002">
    <property type="protein sequence ID" value="RKN22129.1"/>
    <property type="molecule type" value="Genomic_DNA"/>
</dbReference>
<evidence type="ECO:0000313" key="3">
    <source>
        <dbReference type="Proteomes" id="UP000271548"/>
    </source>
</evidence>
<accession>A0A3A9Y8E4</accession>
<dbReference type="Proteomes" id="UP000271548">
    <property type="component" value="Unassembled WGS sequence"/>
</dbReference>